<accession>A0A314ZF61</accession>
<dbReference type="Gene3D" id="3.80.10.10">
    <property type="entry name" value="Ribonuclease Inhibitor"/>
    <property type="match status" value="1"/>
</dbReference>
<keyword evidence="7" id="KW-0472">Membrane</keyword>
<evidence type="ECO:0000256" key="4">
    <source>
        <dbReference type="ARBA" id="ARBA00022729"/>
    </source>
</evidence>
<dbReference type="GO" id="GO:0016020">
    <property type="term" value="C:membrane"/>
    <property type="evidence" value="ECO:0007669"/>
    <property type="project" value="UniProtKB-SubCell"/>
</dbReference>
<dbReference type="InterPro" id="IPR051809">
    <property type="entry name" value="Plant_receptor-like_S/T_kinase"/>
</dbReference>
<dbReference type="InterPro" id="IPR001611">
    <property type="entry name" value="Leu-rich_rpt"/>
</dbReference>
<dbReference type="OrthoDB" id="1751440at2759"/>
<reference evidence="9 10" key="1">
    <citation type="submission" date="2018-02" db="EMBL/GenBank/DDBJ databases">
        <title>Draft genome of wild Prunus yedoensis var. nudiflora.</title>
        <authorList>
            <person name="Baek S."/>
            <person name="Kim J.-H."/>
            <person name="Choi K."/>
            <person name="Kim G.-B."/>
            <person name="Cho A."/>
            <person name="Jang H."/>
            <person name="Shin C.-H."/>
            <person name="Yu H.-J."/>
            <person name="Mun J.-H."/>
        </authorList>
    </citation>
    <scope>NUCLEOTIDE SEQUENCE [LARGE SCALE GENOMIC DNA]</scope>
    <source>
        <strain evidence="10">cv. Jeju island</strain>
        <tissue evidence="9">Leaf</tissue>
    </source>
</reference>
<proteinExistence type="predicted"/>
<gene>
    <name evidence="9" type="ORF">Pyn_40338</name>
</gene>
<name>A0A314ZF61_PRUYE</name>
<evidence type="ECO:0000256" key="5">
    <source>
        <dbReference type="ARBA" id="ARBA00022737"/>
    </source>
</evidence>
<evidence type="ECO:0000256" key="8">
    <source>
        <dbReference type="ARBA" id="ARBA00023180"/>
    </source>
</evidence>
<keyword evidence="8" id="KW-0325">Glycoprotein</keyword>
<keyword evidence="2" id="KW-0433">Leucine-rich repeat</keyword>
<keyword evidence="4" id="KW-0732">Signal</keyword>
<evidence type="ECO:0008006" key="11">
    <source>
        <dbReference type="Google" id="ProtNLM"/>
    </source>
</evidence>
<evidence type="ECO:0000313" key="9">
    <source>
        <dbReference type="EMBL" id="PQQ20162.1"/>
    </source>
</evidence>
<keyword evidence="6" id="KW-1133">Transmembrane helix</keyword>
<keyword evidence="3" id="KW-0812">Transmembrane</keyword>
<dbReference type="PANTHER" id="PTHR27008">
    <property type="entry name" value="OS04G0122200 PROTEIN"/>
    <property type="match status" value="1"/>
</dbReference>
<evidence type="ECO:0000256" key="2">
    <source>
        <dbReference type="ARBA" id="ARBA00022614"/>
    </source>
</evidence>
<organism evidence="9 10">
    <name type="scientific">Prunus yedoensis var. nudiflora</name>
    <dbReference type="NCBI Taxonomy" id="2094558"/>
    <lineage>
        <taxon>Eukaryota</taxon>
        <taxon>Viridiplantae</taxon>
        <taxon>Streptophyta</taxon>
        <taxon>Embryophyta</taxon>
        <taxon>Tracheophyta</taxon>
        <taxon>Spermatophyta</taxon>
        <taxon>Magnoliopsida</taxon>
        <taxon>eudicotyledons</taxon>
        <taxon>Gunneridae</taxon>
        <taxon>Pentapetalae</taxon>
        <taxon>rosids</taxon>
        <taxon>fabids</taxon>
        <taxon>Rosales</taxon>
        <taxon>Rosaceae</taxon>
        <taxon>Amygdaloideae</taxon>
        <taxon>Amygdaleae</taxon>
        <taxon>Prunus</taxon>
    </lineage>
</organism>
<dbReference type="PRINTS" id="PR00019">
    <property type="entry name" value="LEURICHRPT"/>
</dbReference>
<dbReference type="Pfam" id="PF00560">
    <property type="entry name" value="LRR_1"/>
    <property type="match status" value="5"/>
</dbReference>
<dbReference type="SUPFAM" id="SSF52058">
    <property type="entry name" value="L domain-like"/>
    <property type="match status" value="1"/>
</dbReference>
<dbReference type="Proteomes" id="UP000250321">
    <property type="component" value="Unassembled WGS sequence"/>
</dbReference>
<sequence>MLGNLTSVINLYMEQNMFSESIPLSLANCQNLQLLNLSSNNLTGTMPKKLFTLSSLTISLSMSNNFLTGSLPSEVGDLVNLAELDVSGNKLSGTIPESPYSFKRLGIDVSSNNLSGKIPDFLGKFRALNHLNLSYNDFEGELPTDGSFQMLVVTQFLEIIGSVVASHNYFYLHACAESLIHLKEFLRQKK</sequence>
<keyword evidence="10" id="KW-1185">Reference proteome</keyword>
<comment type="subcellular location">
    <subcellularLocation>
        <location evidence="1">Membrane</location>
    </subcellularLocation>
</comment>
<keyword evidence="5" id="KW-0677">Repeat</keyword>
<evidence type="ECO:0000256" key="1">
    <source>
        <dbReference type="ARBA" id="ARBA00004370"/>
    </source>
</evidence>
<evidence type="ECO:0000313" key="10">
    <source>
        <dbReference type="Proteomes" id="UP000250321"/>
    </source>
</evidence>
<evidence type="ECO:0000256" key="6">
    <source>
        <dbReference type="ARBA" id="ARBA00022989"/>
    </source>
</evidence>
<dbReference type="EMBL" id="PJQY01000042">
    <property type="protein sequence ID" value="PQQ20162.1"/>
    <property type="molecule type" value="Genomic_DNA"/>
</dbReference>
<dbReference type="STRING" id="2094558.A0A314ZF61"/>
<dbReference type="FunFam" id="3.80.10.10:FF:000041">
    <property type="entry name" value="LRR receptor-like serine/threonine-protein kinase ERECTA"/>
    <property type="match status" value="1"/>
</dbReference>
<evidence type="ECO:0000256" key="7">
    <source>
        <dbReference type="ARBA" id="ARBA00023136"/>
    </source>
</evidence>
<comment type="caution">
    <text evidence="9">The sequence shown here is derived from an EMBL/GenBank/DDBJ whole genome shotgun (WGS) entry which is preliminary data.</text>
</comment>
<protein>
    <recommendedName>
        <fullName evidence="11">LRR receptor-like serine/threonine-protein kinase</fullName>
    </recommendedName>
</protein>
<dbReference type="AlphaFoldDB" id="A0A314ZF61"/>
<dbReference type="PANTHER" id="PTHR27008:SF499">
    <property type="entry name" value="OS06G0581500 PROTEIN"/>
    <property type="match status" value="1"/>
</dbReference>
<dbReference type="InterPro" id="IPR032675">
    <property type="entry name" value="LRR_dom_sf"/>
</dbReference>
<evidence type="ECO:0000256" key="3">
    <source>
        <dbReference type="ARBA" id="ARBA00022692"/>
    </source>
</evidence>